<dbReference type="Proteomes" id="UP000700334">
    <property type="component" value="Unassembled WGS sequence"/>
</dbReference>
<evidence type="ECO:0000256" key="3">
    <source>
        <dbReference type="ARBA" id="ARBA00004651"/>
    </source>
</evidence>
<keyword evidence="7 15" id="KW-0812">Transmembrane</keyword>
<keyword evidence="14 15" id="KW-0807">Transducer</keyword>
<feature type="transmembrane region" description="Helical" evidence="17">
    <location>
        <begin position="1045"/>
        <end position="1067"/>
    </location>
</feature>
<feature type="transmembrane region" description="Helical" evidence="17">
    <location>
        <begin position="587"/>
        <end position="609"/>
    </location>
</feature>
<evidence type="ECO:0000256" key="10">
    <source>
        <dbReference type="ARBA" id="ARBA00023040"/>
    </source>
</evidence>
<dbReference type="CDD" id="cd15235">
    <property type="entry name" value="7tmA_OR1A-like"/>
    <property type="match status" value="1"/>
</dbReference>
<feature type="transmembrane region" description="Helical" evidence="17">
    <location>
        <begin position="2427"/>
        <end position="2448"/>
    </location>
</feature>
<feature type="transmembrane region" description="Helical" evidence="17">
    <location>
        <begin position="1079"/>
        <end position="1099"/>
    </location>
</feature>
<feature type="compositionally biased region" description="Basic and acidic residues" evidence="16">
    <location>
        <begin position="805"/>
        <end position="815"/>
    </location>
</feature>
<feature type="transmembrane region" description="Helical" evidence="17">
    <location>
        <begin position="2353"/>
        <end position="2376"/>
    </location>
</feature>
<evidence type="ECO:0000256" key="2">
    <source>
        <dbReference type="ARBA" id="ARBA00003929"/>
    </source>
</evidence>
<feature type="transmembrane region" description="Helical" evidence="17">
    <location>
        <begin position="1363"/>
        <end position="1384"/>
    </location>
</feature>
<feature type="transmembrane region" description="Helical" evidence="17">
    <location>
        <begin position="2764"/>
        <end position="2785"/>
    </location>
</feature>
<feature type="transmembrane region" description="Helical" evidence="17">
    <location>
        <begin position="2600"/>
        <end position="2620"/>
    </location>
</feature>
<feature type="transmembrane region" description="Helical" evidence="17">
    <location>
        <begin position="948"/>
        <end position="966"/>
    </location>
</feature>
<feature type="transmembrane region" description="Helical" evidence="17">
    <location>
        <begin position="2056"/>
        <end position="2076"/>
    </location>
</feature>
<dbReference type="CDD" id="cd15227">
    <property type="entry name" value="7tmA_OR14-like"/>
    <property type="match status" value="4"/>
</dbReference>
<feature type="transmembrane region" description="Helical" evidence="17">
    <location>
        <begin position="2120"/>
        <end position="2144"/>
    </location>
</feature>
<reference evidence="19" key="1">
    <citation type="journal article" date="2021" name="Evol. Appl.">
        <title>The genome of the Pyrenean desman and the effects of bottlenecks and inbreeding on the genomic landscape of an endangered species.</title>
        <authorList>
            <person name="Escoda L."/>
            <person name="Castresana J."/>
        </authorList>
    </citation>
    <scope>NUCLEOTIDE SEQUENCE</scope>
    <source>
        <strain evidence="19">IBE-C5619</strain>
    </source>
</reference>
<evidence type="ECO:0000256" key="14">
    <source>
        <dbReference type="ARBA" id="ARBA00023224"/>
    </source>
</evidence>
<feature type="domain" description="G-protein coupled receptors family 1 profile" evidence="18">
    <location>
        <begin position="1597"/>
        <end position="1846"/>
    </location>
</feature>
<feature type="domain" description="G-protein coupled receptors family 1 profile" evidence="18">
    <location>
        <begin position="1957"/>
        <end position="2206"/>
    </location>
</feature>
<evidence type="ECO:0000313" key="19">
    <source>
        <dbReference type="EMBL" id="KAG8509274.1"/>
    </source>
</evidence>
<comment type="similarity">
    <text evidence="4 15">Belongs to the G-protein coupled receptor 1 family.</text>
</comment>
<feature type="transmembrane region" description="Helical" evidence="17">
    <location>
        <begin position="1183"/>
        <end position="1201"/>
    </location>
</feature>
<feature type="transmembrane region" description="Helical" evidence="17">
    <location>
        <begin position="1654"/>
        <end position="1674"/>
    </location>
</feature>
<feature type="domain" description="G-protein coupled receptors family 1 profile" evidence="18">
    <location>
        <begin position="1164"/>
        <end position="1413"/>
    </location>
</feature>
<keyword evidence="5" id="KW-1003">Cell membrane</keyword>
<keyword evidence="12 15" id="KW-0675">Receptor</keyword>
<feature type="domain" description="G-protein coupled receptors family 1 profile" evidence="18">
    <location>
        <begin position="2369"/>
        <end position="2618"/>
    </location>
</feature>
<dbReference type="FunFam" id="1.10.1220.70:FF:000001">
    <property type="entry name" value="Olfactory receptor"/>
    <property type="match status" value="3"/>
</dbReference>
<feature type="transmembrane region" description="Helical" evidence="17">
    <location>
        <begin position="1584"/>
        <end position="1604"/>
    </location>
</feature>
<feature type="transmembrane region" description="Helical" evidence="17">
    <location>
        <begin position="713"/>
        <end position="733"/>
    </location>
</feature>
<feature type="transmembrane region" description="Helical" evidence="17">
    <location>
        <begin position="1941"/>
        <end position="1965"/>
    </location>
</feature>
<dbReference type="SUPFAM" id="SSF81321">
    <property type="entry name" value="Family A G protein-coupled receptor-like"/>
    <property type="match status" value="7"/>
</dbReference>
<feature type="transmembrane region" description="Helical" evidence="17">
    <location>
        <begin position="2388"/>
        <end position="2407"/>
    </location>
</feature>
<dbReference type="PROSITE" id="PS50262">
    <property type="entry name" value="G_PROTEIN_RECEP_F1_2"/>
    <property type="match status" value="6"/>
</dbReference>
<keyword evidence="11 17" id="KW-0472">Membrane</keyword>
<evidence type="ECO:0000256" key="8">
    <source>
        <dbReference type="ARBA" id="ARBA00022725"/>
    </source>
</evidence>
<feature type="transmembrane region" description="Helical" evidence="17">
    <location>
        <begin position="1753"/>
        <end position="1777"/>
    </location>
</feature>
<dbReference type="InterPro" id="IPR050516">
    <property type="entry name" value="Olfactory_GPCR"/>
</dbReference>
<dbReference type="InterPro" id="IPR000276">
    <property type="entry name" value="GPCR_Rhodpsn"/>
</dbReference>
<evidence type="ECO:0000256" key="12">
    <source>
        <dbReference type="ARBA" id="ARBA00023170"/>
    </source>
</evidence>
<feature type="region of interest" description="Disordered" evidence="16">
    <location>
        <begin position="2710"/>
        <end position="2742"/>
    </location>
</feature>
<feature type="non-terminal residue" evidence="19">
    <location>
        <position position="1"/>
    </location>
</feature>
<dbReference type="CDD" id="cd13954">
    <property type="entry name" value="7tmA_OR"/>
    <property type="match status" value="1"/>
</dbReference>
<evidence type="ECO:0000256" key="5">
    <source>
        <dbReference type="ARBA" id="ARBA00022475"/>
    </source>
</evidence>
<keyword evidence="10 15" id="KW-0297">G-protein coupled receptor</keyword>
<dbReference type="FunFam" id="1.20.1070.10:FF:000037">
    <property type="entry name" value="Olfactory receptor"/>
    <property type="match status" value="4"/>
</dbReference>
<feature type="domain" description="G-protein coupled receptors family 1 profile" evidence="18">
    <location>
        <begin position="482"/>
        <end position="731"/>
    </location>
</feature>
<feature type="transmembrane region" description="Helical" evidence="17">
    <location>
        <begin position="470"/>
        <end position="492"/>
    </location>
</feature>
<evidence type="ECO:0000256" key="15">
    <source>
        <dbReference type="RuleBase" id="RU000688"/>
    </source>
</evidence>
<evidence type="ECO:0000256" key="4">
    <source>
        <dbReference type="ARBA" id="ARBA00010663"/>
    </source>
</evidence>
<dbReference type="FunFam" id="1.20.1070.10:FF:000010">
    <property type="entry name" value="Olfactory receptor"/>
    <property type="match status" value="1"/>
</dbReference>
<dbReference type="GO" id="GO:0005886">
    <property type="term" value="C:plasma membrane"/>
    <property type="evidence" value="ECO:0007669"/>
    <property type="project" value="UniProtKB-SubCell"/>
</dbReference>
<keyword evidence="6" id="KW-0716">Sensory transduction</keyword>
<dbReference type="InterPro" id="IPR017452">
    <property type="entry name" value="GPCR_Rhodpsn_7TM"/>
</dbReference>
<feature type="transmembrane region" description="Helical" evidence="17">
    <location>
        <begin position="641"/>
        <end position="666"/>
    </location>
</feature>
<feature type="domain" description="G-protein coupled receptors family 1 profile" evidence="18">
    <location>
        <begin position="849"/>
        <end position="1097"/>
    </location>
</feature>
<feature type="transmembrane region" description="Helical" evidence="17">
    <location>
        <begin position="1828"/>
        <end position="1848"/>
    </location>
</feature>
<proteinExistence type="inferred from homology"/>
<feature type="compositionally biased region" description="Low complexity" evidence="16">
    <location>
        <begin position="327"/>
        <end position="347"/>
    </location>
</feature>
<feature type="transmembrane region" description="Helical" evidence="17">
    <location>
        <begin position="1616"/>
        <end position="1634"/>
    </location>
</feature>
<evidence type="ECO:0000256" key="17">
    <source>
        <dbReference type="SAM" id="Phobius"/>
    </source>
</evidence>
<gene>
    <name evidence="19" type="ORF">J0S82_001412</name>
</gene>
<evidence type="ECO:0000256" key="11">
    <source>
        <dbReference type="ARBA" id="ARBA00023136"/>
    </source>
</evidence>
<feature type="transmembrane region" description="Helical" evidence="17">
    <location>
        <begin position="2460"/>
        <end position="2486"/>
    </location>
</feature>
<comment type="caution">
    <text evidence="19">The sequence shown here is derived from an EMBL/GenBank/DDBJ whole genome shotgun (WGS) entry which is preliminary data.</text>
</comment>
<evidence type="ECO:0000259" key="18">
    <source>
        <dbReference type="PROSITE" id="PS50262"/>
    </source>
</evidence>
<dbReference type="GO" id="GO:0004930">
    <property type="term" value="F:G protein-coupled receptor activity"/>
    <property type="evidence" value="ECO:0007669"/>
    <property type="project" value="UniProtKB-KW"/>
</dbReference>
<dbReference type="Pfam" id="PF13853">
    <property type="entry name" value="7tm_4"/>
    <property type="match status" value="6"/>
</dbReference>
<feature type="transmembrane region" description="Helical" evidence="17">
    <location>
        <begin position="835"/>
        <end position="859"/>
    </location>
</feature>
<feature type="transmembrane region" description="Helical" evidence="17">
    <location>
        <begin position="678"/>
        <end position="701"/>
    </location>
</feature>
<feature type="region of interest" description="Disordered" evidence="16">
    <location>
        <begin position="174"/>
        <end position="439"/>
    </location>
</feature>
<feature type="transmembrane region" description="Helical" evidence="17">
    <location>
        <begin position="1149"/>
        <end position="1171"/>
    </location>
</feature>
<keyword evidence="13" id="KW-0325">Glycoprotein</keyword>
<keyword evidence="8" id="KW-0552">Olfaction</keyword>
<dbReference type="OrthoDB" id="10017003at2759"/>
<name>A0A8J6DI45_GALPY</name>
<accession>A0A8J6DI45</accession>
<evidence type="ECO:0000256" key="13">
    <source>
        <dbReference type="ARBA" id="ARBA00023180"/>
    </source>
</evidence>
<feature type="transmembrane region" description="Helical" evidence="17">
    <location>
        <begin position="2014"/>
        <end position="2036"/>
    </location>
</feature>
<dbReference type="GO" id="GO:0004984">
    <property type="term" value="F:olfactory receptor activity"/>
    <property type="evidence" value="ECO:0007669"/>
    <property type="project" value="InterPro"/>
</dbReference>
<feature type="transmembrane region" description="Helical" evidence="17">
    <location>
        <begin position="1798"/>
        <end position="1816"/>
    </location>
</feature>
<protein>
    <submittedName>
        <fullName evidence="19">Olfactory receptor 6F1</fullName>
    </submittedName>
</protein>
<feature type="transmembrane region" description="Helical" evidence="17">
    <location>
        <begin position="2525"/>
        <end position="2554"/>
    </location>
</feature>
<organism evidence="19 20">
    <name type="scientific">Galemys pyrenaicus</name>
    <name type="common">Iberian desman</name>
    <name type="synonym">Pyrenean desman</name>
    <dbReference type="NCBI Taxonomy" id="202257"/>
    <lineage>
        <taxon>Eukaryota</taxon>
        <taxon>Metazoa</taxon>
        <taxon>Chordata</taxon>
        <taxon>Craniata</taxon>
        <taxon>Vertebrata</taxon>
        <taxon>Euteleostomi</taxon>
        <taxon>Mammalia</taxon>
        <taxon>Eutheria</taxon>
        <taxon>Laurasiatheria</taxon>
        <taxon>Eulipotyphla</taxon>
        <taxon>Talpidae</taxon>
        <taxon>Galemys</taxon>
    </lineage>
</organism>
<dbReference type="PROSITE" id="PS00237">
    <property type="entry name" value="G_PROTEIN_RECEP_F1_1"/>
    <property type="match status" value="5"/>
</dbReference>
<feature type="compositionally biased region" description="Polar residues" evidence="16">
    <location>
        <begin position="186"/>
        <end position="197"/>
    </location>
</feature>
<feature type="transmembrane region" description="Helical" evidence="17">
    <location>
        <begin position="906"/>
        <end position="928"/>
    </location>
</feature>
<evidence type="ECO:0000313" key="20">
    <source>
        <dbReference type="Proteomes" id="UP000700334"/>
    </source>
</evidence>
<dbReference type="FunFam" id="1.20.1070.10:FF:000009">
    <property type="entry name" value="Olfactory receptor"/>
    <property type="match status" value="1"/>
</dbReference>
<dbReference type="PRINTS" id="PR00237">
    <property type="entry name" value="GPCRRHODOPSN"/>
</dbReference>
<feature type="transmembrane region" description="Helical" evidence="17">
    <location>
        <begin position="2566"/>
        <end position="2588"/>
    </location>
</feature>
<evidence type="ECO:0000256" key="16">
    <source>
        <dbReference type="SAM" id="MobiDB-lite"/>
    </source>
</evidence>
<comment type="function">
    <text evidence="1">Odorant receptor.</text>
</comment>
<evidence type="ECO:0000256" key="6">
    <source>
        <dbReference type="ARBA" id="ARBA00022606"/>
    </source>
</evidence>
<keyword evidence="20" id="KW-1185">Reference proteome</keyword>
<feature type="transmembrane region" description="Helical" evidence="17">
    <location>
        <begin position="2156"/>
        <end position="2176"/>
    </location>
</feature>
<dbReference type="Gene3D" id="1.20.1070.10">
    <property type="entry name" value="Rhodopsin 7-helix transmembrane proteins"/>
    <property type="match status" value="6"/>
</dbReference>
<dbReference type="PANTHER" id="PTHR26452">
    <property type="entry name" value="OLFACTORY RECEPTOR"/>
    <property type="match status" value="1"/>
</dbReference>
<dbReference type="EMBL" id="JAGFMF010011956">
    <property type="protein sequence ID" value="KAG8509274.1"/>
    <property type="molecule type" value="Genomic_DNA"/>
</dbReference>
<feature type="transmembrane region" description="Helical" evidence="17">
    <location>
        <begin position="1320"/>
        <end position="1342"/>
    </location>
</feature>
<sequence length="2801" mass="298084">EPWRRLGREQAGGCLWPRLGGVASEHTPTGHAPQGPCCAARRAPRRRLLVRARAEMDAPSRPDVSAQGLVGAQLQPDEGECAALRQMPSLRSAPPASSVQRGLQLCLHLQVAASPVVLGDERSVLRDPADPADCRVAQIEHSGAGPEWSASSCPAALSLLRAGGQGLRTFVGTGPLAASLPKRPSTLVSPGRLTTSPRAPVPEQGPGVRDSGSGVSSCSLDGRSVLAAPPHPGSQQGREGAEEHTPLSQGQGRRPRQWDVDPHLGPATPGPWGGPVGHEGPSPERWWGPRALGPTQEEAAESSRPRFNPNSELGDGDSTVALSRATPGAPEAGPEAAESQGRSCRPPCSRRRPPTALSTQEARYRGATASPRGPGTLGPSAGPGEMNRTAHEGPVPVAGRNAHTVRLSPSRPLPARTRRGLEGQRGPWGTSSPAGGTVAMAPAGRNLTAVTEFLLLGFPARGSMGLLHPLLFSLAYLCALLGNGLIVVITTLDRHLHTPMYFFLRSLSFTDLCLISATAPKSIANSLTHSSSISFPGCVTQVFKMIISTGAELTLLMVMSLDRYAAVCHPLHYDVVMSRDRCVQLTAVSWLSGGVIAVMHTVGTFSLSYCGSNVVHQFFCDVPQLLAISCSEYLVSELVPIFINVVFDSCYFIFIVISYVHIFSAVKKIPSREGKAKAYSTCLPHLLVVVLVVSMAFFAYLKPCSGTPSTSDLVVSMFYTMVPPTFNPVIYSLRNQAMQTAMGRLSGDRAPTGRHSGGALPRLWRTLCGRTPRRKRSLRGKGAAAGSRRRGRGQQRGRSAGSSPGRRDDAGRQRDSGQGVRAPGPGRAPGQQRQLAALFLCTYLLTVPGNTLIMLAIGADARLHAPMYFFLSNLALVDVCFSSTTVPQMAALALARARAVPFARCLAQLFFFIAFVNMDSLLMGVMAYDRYVAVCRPLRYAALMRPRLCAGLVAGLWALAGLHALLHTALMARLTCASNVVHHFFCDLHPLLQLSCSDVSVNELVIFAVGGLVALTPFMLVLVSYGCIAAAVLRLGSAQDRRKAVSTCGSHLAVVALFYGTAIAVYFGPSSAHSPRRDTLSAVMYTVVTPMLNPFIYSLRNRDVKGALRGLLCGGRATSPAMGESGSNVTLVTELLLLGLPEDRALQRLCAAVFLLTYLAALSGNLLIVALTSADRRLQTPMYFFLKNLSLVDICFISVTVPKSIANALTNVHTISFRGCAAQVFLFIFSGGSEFALLLVMSYDRYAAICRPLQYGVLMGRGACVQMAAASWLSGCVYGSLHAAGTLSVRFCGPSVVRQFFCDVPSLLALACPGEQRLEFAFIVGSFTVAFVSFLFMFASYLRIFSAVLRIPSAQGRRKTVSTCLPHLSVVALFLTSGTITYLGTSHTSSSSLNVFTSALYSLLPPSLNPVIYCLRNKDMQGAVARALGRFSRELRPRPSPSPLCCDQSTENETDALTLHQIAQGSGSSAWTLNGSILLRVVRLRYVRTTVRVGAPVTGHLTCLRARPGAICTWRSRAWTETQQGATWDCRSVNGRVAEKRKILHRPFSDTSPAMGESGSNVTLVTELLLLGLPEDRALQRLCAAVFLLTYLAALSGNLLIVALTSADRRLQTPMYFFLKNLSLVDICFISVTVPKSIANALTNVHTISFRGCAAQVFLFIFSGGSEFALLLVMSYDRYAAICRPLQYGVLMGRGACVQMAAASWLSGCVYGSLHAAGTLSVRFCGPSVVRQFFCDVPSLLALACPGEQRLEFAFVVGSCGFSFVCFVLMTVSYAHIFSAVLRIPSAQGRFKTVSTCLPHLSVVALFLTSGFIAYLGSASKAPSSLNLFISTLYSLLLPCLNPVIYSLRNRDMKVALGRVFGPRPVGWLGPGQALGHPAGSWPSPGGTHDMAVNSWGGQMEVVTSSPVLSLQEKRPGAMANLLAGTGFLLLQLSGSPRLQLPHSCLFLLLYLLALSGNLLVAALLALDPRLHAPMYFFLKHLSLLDTGLLSTTLPRSALGALAHDGAISRPGCALQVLLVIHFAGAELGLLTAMAYDRHAAICCPLRYEAALSRAVCVRMAAAAWDLGGIFGGLYAGGTFSLSFCGPRALPQLFCGVPSLLRIACPQSHVAVDASLAAGVLYGFLCLLAIMGSYVHIFSTVLGLPSAQGRAKAFSTCLPHLAVVSTFLLTGATAYLKPVPECPSLLDVLVSVSYSMLPPTLNPVIYSLRNREIQAALGRLQTCGGGLSGHVGSARGRRLQQQEAGLASGPECNRPRLCATRPARGPCSASGCHSHSPAAGDATLPTEPAGAATGRAGLRAESLSVVSFRPACLAGAWAGPAAHFVSGPMGAGNGTLPRDFLLLGFPGPCVLQLSLFVLFLVMYVLTVGGNAAILGLVSASQRLHTPMYFFLSSLAVLEICYTTAAVPKALAVLLGHSRAISSASCLLQMYLVFSLGCTEYFLLAAMAYDRYLAICYPLHYGAIMSSLLSAQLALGSWVCGFLAIAMPTALISRLSFCGPHAINHFFCDIAPWIALACDSTRAVELVAFGIACVVILSSCLVTLVSYVHIIGTILRIRSAGGRSKAFSTCSSHLAVVLIWYGSTIFLHVRTSIKEALDLTKAVHILNTVVTPVLNPFIYTLRNKDVRHALLKNPALGNARSLRPRPMWRWAFPTSACPPGAPLGGRGAAVAERGTRRLAARGGENICRTSPSDLPFSSPFSIPEALTGCAPHTAAAARRPEDAAWAATPPPRPGSAPAPSSTNGSVVTEFVILGLSPRPELRGPLFAVLLGMYPVAFLGNTLIVVATTRPCTSSCWPWPWWT</sequence>
<evidence type="ECO:0000256" key="9">
    <source>
        <dbReference type="ARBA" id="ARBA00022989"/>
    </source>
</evidence>
<dbReference type="PRINTS" id="PR00245">
    <property type="entry name" value="OLFACTORYR"/>
</dbReference>
<feature type="region of interest" description="Disordered" evidence="16">
    <location>
        <begin position="744"/>
        <end position="829"/>
    </location>
</feature>
<feature type="transmembrane region" description="Helical" evidence="17">
    <location>
        <begin position="1004"/>
        <end position="1033"/>
    </location>
</feature>
<feature type="transmembrane region" description="Helical" evidence="17">
    <location>
        <begin position="1222"/>
        <end position="1243"/>
    </location>
</feature>
<evidence type="ECO:0000256" key="7">
    <source>
        <dbReference type="ARBA" id="ARBA00022692"/>
    </source>
</evidence>
<evidence type="ECO:0000256" key="1">
    <source>
        <dbReference type="ARBA" id="ARBA00002936"/>
    </source>
</evidence>
<comment type="subcellular location">
    <subcellularLocation>
        <location evidence="3">Cell membrane</location>
        <topology evidence="3">Multi-pass membrane protein</topology>
    </subcellularLocation>
</comment>
<comment type="function">
    <text evidence="2">Putative odorant or sperm cell receptor.</text>
</comment>
<dbReference type="InterPro" id="IPR000725">
    <property type="entry name" value="Olfact_rcpt"/>
</dbReference>
<keyword evidence="9 17" id="KW-1133">Transmembrane helix</keyword>